<dbReference type="PANTHER" id="PTHR39474">
    <property type="entry name" value="UNNAMED PRODUCT"/>
    <property type="match status" value="1"/>
</dbReference>
<evidence type="ECO:0000313" key="3">
    <source>
        <dbReference type="Proteomes" id="UP000310685"/>
    </source>
</evidence>
<evidence type="ECO:0000256" key="1">
    <source>
        <dbReference type="SAM" id="MobiDB-lite"/>
    </source>
</evidence>
<sequence length="83" mass="9464">MSEENERLALPAPDTSEHPTLEVNGGSVSLDHLGPMVVNSDGTLSRINNWERLSQIEKDKTLRLIVKRNRQRLESLKQQEDNK</sequence>
<name>A0A4T0M5L4_9BASI</name>
<gene>
    <name evidence="2" type="ORF">E3Q22_02849</name>
</gene>
<comment type="caution">
    <text evidence="2">The sequence shown here is derived from an EMBL/GenBank/DDBJ whole genome shotgun (WGS) entry which is preliminary data.</text>
</comment>
<dbReference type="AlphaFoldDB" id="A0A4T0M5L4"/>
<dbReference type="PANTHER" id="PTHR39474:SF1">
    <property type="entry name" value="FUNGAL SPECIFIC TRANSCRIPTION FACTOR"/>
    <property type="match status" value="1"/>
</dbReference>
<dbReference type="Proteomes" id="UP000310685">
    <property type="component" value="Unassembled WGS sequence"/>
</dbReference>
<protein>
    <submittedName>
        <fullName evidence="2">Uncharacterized protein</fullName>
    </submittedName>
</protein>
<accession>A0A4T0M5L4</accession>
<evidence type="ECO:0000313" key="2">
    <source>
        <dbReference type="EMBL" id="TIB77928.1"/>
    </source>
</evidence>
<proteinExistence type="predicted"/>
<dbReference type="EMBL" id="SPRC01000030">
    <property type="protein sequence ID" value="TIB77928.1"/>
    <property type="molecule type" value="Genomic_DNA"/>
</dbReference>
<organism evidence="2 3">
    <name type="scientific">Wallemia mellicola</name>
    <dbReference type="NCBI Taxonomy" id="1708541"/>
    <lineage>
        <taxon>Eukaryota</taxon>
        <taxon>Fungi</taxon>
        <taxon>Dikarya</taxon>
        <taxon>Basidiomycota</taxon>
        <taxon>Wallemiomycotina</taxon>
        <taxon>Wallemiomycetes</taxon>
        <taxon>Wallemiales</taxon>
        <taxon>Wallemiaceae</taxon>
        <taxon>Wallemia</taxon>
    </lineage>
</organism>
<reference evidence="2 3" key="1">
    <citation type="submission" date="2019-03" db="EMBL/GenBank/DDBJ databases">
        <title>Sequencing 25 genomes of Wallemia mellicola.</title>
        <authorList>
            <person name="Gostincar C."/>
        </authorList>
    </citation>
    <scope>NUCLEOTIDE SEQUENCE [LARGE SCALE GENOMIC DNA]</scope>
    <source>
        <strain evidence="2 3">EXF-6152</strain>
    </source>
</reference>
<feature type="region of interest" description="Disordered" evidence="1">
    <location>
        <begin position="1"/>
        <end position="21"/>
    </location>
</feature>